<evidence type="ECO:0000256" key="1">
    <source>
        <dbReference type="SAM" id="MobiDB-lite"/>
    </source>
</evidence>
<sequence>MTDNPASSSATVHQLQRLPNGQFAPGSGGRVPGSKNLVSNAALAAVRDMKDAAIQQLREKLIAGDWQAVLFVLERCLPKGRPIELDAATPSAITGALINGTITSEEAKNVATVLEKVASIEQVTELRERLEALERLQNAAR</sequence>
<name>A0A7W9S231_9HYPH</name>
<proteinExistence type="predicted"/>
<organism evidence="2 3">
    <name type="scientific">Aquamicrobium lusatiense</name>
    <dbReference type="NCBI Taxonomy" id="89772"/>
    <lineage>
        <taxon>Bacteria</taxon>
        <taxon>Pseudomonadati</taxon>
        <taxon>Pseudomonadota</taxon>
        <taxon>Alphaproteobacteria</taxon>
        <taxon>Hyphomicrobiales</taxon>
        <taxon>Phyllobacteriaceae</taxon>
        <taxon>Aquamicrobium</taxon>
    </lineage>
</organism>
<evidence type="ECO:0000313" key="2">
    <source>
        <dbReference type="EMBL" id="MBB6012671.1"/>
    </source>
</evidence>
<evidence type="ECO:0000313" key="3">
    <source>
        <dbReference type="Proteomes" id="UP000533306"/>
    </source>
</evidence>
<reference evidence="2 3" key="1">
    <citation type="submission" date="2020-08" db="EMBL/GenBank/DDBJ databases">
        <title>Genomic Encyclopedia of Type Strains, Phase IV (KMG-IV): sequencing the most valuable type-strain genomes for metagenomic binning, comparative biology and taxonomic classification.</title>
        <authorList>
            <person name="Goeker M."/>
        </authorList>
    </citation>
    <scope>NUCLEOTIDE SEQUENCE [LARGE SCALE GENOMIC DNA]</scope>
    <source>
        <strain evidence="2 3">DSM 11099</strain>
    </source>
</reference>
<protein>
    <submittedName>
        <fullName evidence="2">Uncharacterized protein</fullName>
    </submittedName>
</protein>
<accession>A0A7W9S231</accession>
<dbReference type="Proteomes" id="UP000533306">
    <property type="component" value="Unassembled WGS sequence"/>
</dbReference>
<dbReference type="EMBL" id="JACHEU010000001">
    <property type="protein sequence ID" value="MBB6012671.1"/>
    <property type="molecule type" value="Genomic_DNA"/>
</dbReference>
<feature type="compositionally biased region" description="Polar residues" evidence="1">
    <location>
        <begin position="1"/>
        <end position="19"/>
    </location>
</feature>
<feature type="region of interest" description="Disordered" evidence="1">
    <location>
        <begin position="1"/>
        <end position="32"/>
    </location>
</feature>
<dbReference type="RefSeq" id="WP_183829411.1">
    <property type="nucleotide sequence ID" value="NZ_JACHEU010000001.1"/>
</dbReference>
<keyword evidence="3" id="KW-1185">Reference proteome</keyword>
<comment type="caution">
    <text evidence="2">The sequence shown here is derived from an EMBL/GenBank/DDBJ whole genome shotgun (WGS) entry which is preliminary data.</text>
</comment>
<gene>
    <name evidence="2" type="ORF">HNR59_002016</name>
</gene>
<dbReference type="AlphaFoldDB" id="A0A7W9S231"/>